<reference evidence="9 10" key="1">
    <citation type="submission" date="2018-11" db="EMBL/GenBank/DDBJ databases">
        <title>Complete genome sequence of Paenibacillus baekrokdamisoli strain KCTC 33723.</title>
        <authorList>
            <person name="Kang S.W."/>
            <person name="Lee K.C."/>
            <person name="Kim K.K."/>
            <person name="Kim J.S."/>
            <person name="Kim D.S."/>
            <person name="Ko S.H."/>
            <person name="Yang S.H."/>
            <person name="Lee J.S."/>
        </authorList>
    </citation>
    <scope>NUCLEOTIDE SEQUENCE [LARGE SCALE GENOMIC DNA]</scope>
    <source>
        <strain evidence="9 10">KCTC 33723</strain>
    </source>
</reference>
<dbReference type="InterPro" id="IPR051788">
    <property type="entry name" value="MFS_Transporter"/>
</dbReference>
<feature type="transmembrane region" description="Helical" evidence="7">
    <location>
        <begin position="335"/>
        <end position="352"/>
    </location>
</feature>
<feature type="transmembrane region" description="Helical" evidence="7">
    <location>
        <begin position="69"/>
        <end position="87"/>
    </location>
</feature>
<keyword evidence="4 7" id="KW-0812">Transmembrane</keyword>
<dbReference type="InterPro" id="IPR011701">
    <property type="entry name" value="MFS"/>
</dbReference>
<feature type="transmembrane region" description="Helical" evidence="7">
    <location>
        <begin position="156"/>
        <end position="177"/>
    </location>
</feature>
<feature type="transmembrane region" description="Helical" evidence="7">
    <location>
        <begin position="93"/>
        <end position="119"/>
    </location>
</feature>
<dbReference type="GO" id="GO:0022857">
    <property type="term" value="F:transmembrane transporter activity"/>
    <property type="evidence" value="ECO:0007669"/>
    <property type="project" value="InterPro"/>
</dbReference>
<dbReference type="InterPro" id="IPR036259">
    <property type="entry name" value="MFS_trans_sf"/>
</dbReference>
<feature type="transmembrane region" description="Helical" evidence="7">
    <location>
        <begin position="208"/>
        <end position="226"/>
    </location>
</feature>
<dbReference type="Proteomes" id="UP000275368">
    <property type="component" value="Chromosome"/>
</dbReference>
<accession>A0A3G9IWA5</accession>
<feature type="transmembrane region" description="Helical" evidence="7">
    <location>
        <begin position="246"/>
        <end position="265"/>
    </location>
</feature>
<evidence type="ECO:0000259" key="8">
    <source>
        <dbReference type="PROSITE" id="PS50850"/>
    </source>
</evidence>
<evidence type="ECO:0000256" key="1">
    <source>
        <dbReference type="ARBA" id="ARBA00004651"/>
    </source>
</evidence>
<evidence type="ECO:0000256" key="6">
    <source>
        <dbReference type="ARBA" id="ARBA00023136"/>
    </source>
</evidence>
<comment type="similarity">
    <text evidence="2">Belongs to the major facilitator superfamily.</text>
</comment>
<evidence type="ECO:0000256" key="5">
    <source>
        <dbReference type="ARBA" id="ARBA00022989"/>
    </source>
</evidence>
<proteinExistence type="inferred from homology"/>
<dbReference type="SUPFAM" id="SSF103473">
    <property type="entry name" value="MFS general substrate transporter"/>
    <property type="match status" value="1"/>
</dbReference>
<evidence type="ECO:0000313" key="10">
    <source>
        <dbReference type="Proteomes" id="UP000275368"/>
    </source>
</evidence>
<feature type="transmembrane region" description="Helical" evidence="7">
    <location>
        <begin position="42"/>
        <end position="62"/>
    </location>
</feature>
<evidence type="ECO:0000256" key="2">
    <source>
        <dbReference type="ARBA" id="ARBA00008335"/>
    </source>
</evidence>
<dbReference type="PANTHER" id="PTHR23514:SF3">
    <property type="entry name" value="BYPASS OF STOP CODON PROTEIN 6"/>
    <property type="match status" value="1"/>
</dbReference>
<evidence type="ECO:0000256" key="3">
    <source>
        <dbReference type="ARBA" id="ARBA00022448"/>
    </source>
</evidence>
<protein>
    <submittedName>
        <fullName evidence="9">MFS transporter</fullName>
    </submittedName>
</protein>
<comment type="subcellular location">
    <subcellularLocation>
        <location evidence="1">Cell membrane</location>
        <topology evidence="1">Multi-pass membrane protein</topology>
    </subcellularLocation>
</comment>
<keyword evidence="6 7" id="KW-0472">Membrane</keyword>
<dbReference type="PANTHER" id="PTHR23514">
    <property type="entry name" value="BYPASS OF STOP CODON PROTEIN 6"/>
    <property type="match status" value="1"/>
</dbReference>
<organism evidence="9 10">
    <name type="scientific">Paenibacillus baekrokdamisoli</name>
    <dbReference type="NCBI Taxonomy" id="1712516"/>
    <lineage>
        <taxon>Bacteria</taxon>
        <taxon>Bacillati</taxon>
        <taxon>Bacillota</taxon>
        <taxon>Bacilli</taxon>
        <taxon>Bacillales</taxon>
        <taxon>Paenibacillaceae</taxon>
        <taxon>Paenibacillus</taxon>
    </lineage>
</organism>
<evidence type="ECO:0000256" key="7">
    <source>
        <dbReference type="SAM" id="Phobius"/>
    </source>
</evidence>
<dbReference type="PROSITE" id="PS50850">
    <property type="entry name" value="MFS"/>
    <property type="match status" value="1"/>
</dbReference>
<gene>
    <name evidence="9" type="primary">araJ</name>
    <name evidence="9" type="ORF">Back11_45320</name>
</gene>
<keyword evidence="3" id="KW-0813">Transport</keyword>
<evidence type="ECO:0000313" key="9">
    <source>
        <dbReference type="EMBL" id="BBH23187.1"/>
    </source>
</evidence>
<feature type="transmembrane region" description="Helical" evidence="7">
    <location>
        <begin position="364"/>
        <end position="384"/>
    </location>
</feature>
<evidence type="ECO:0000256" key="4">
    <source>
        <dbReference type="ARBA" id="ARBA00022692"/>
    </source>
</evidence>
<dbReference type="Gene3D" id="1.20.1250.20">
    <property type="entry name" value="MFS general substrate transporter like domains"/>
    <property type="match status" value="2"/>
</dbReference>
<dbReference type="KEGG" id="pbk:Back11_45320"/>
<feature type="domain" description="Major facilitator superfamily (MFS) profile" evidence="8">
    <location>
        <begin position="4"/>
        <end position="388"/>
    </location>
</feature>
<dbReference type="EMBL" id="AP019308">
    <property type="protein sequence ID" value="BBH23187.1"/>
    <property type="molecule type" value="Genomic_DNA"/>
</dbReference>
<keyword evidence="5 7" id="KW-1133">Transmembrane helix</keyword>
<keyword evidence="10" id="KW-1185">Reference proteome</keyword>
<feature type="transmembrane region" description="Helical" evidence="7">
    <location>
        <begin position="277"/>
        <end position="295"/>
    </location>
</feature>
<sequence>MTRLIFLGCIAYLVVGLGQMVVGSVMEPMVHAYGIEYGDGGQLVMNQFLGGLFGIICAPWCMQRFGKKTVLLTALVFLSAAELLYTFLPPWGIMLTIAPIAGIGCGLTESVVGYFIISASGERANTAMSRVEIFFGVGALLIPFAGSALIEAGYWKFSFGIVGILATATVILWGLCWPNILDQPAQLPPKDKEETKHKLSGPPKSRTIMILTACTLFFAVYVGLEMSYVHYLPSLLVKDNGLDESTATLTISLFWAAMVIGRMFAGQIADRIGGSSYLFATCLITGVLFILMTILTGVVPILILTFLAGLSMSGMFAIALVFANRAAPGRAERTTSLLMASGVVGGALLPKGTGWLIDQQGPEAARWLFAAAAVVLLVAILWAAAAARRRTVKTVELGM</sequence>
<feature type="transmembrane region" description="Helical" evidence="7">
    <location>
        <begin position="131"/>
        <end position="150"/>
    </location>
</feature>
<dbReference type="Pfam" id="PF07690">
    <property type="entry name" value="MFS_1"/>
    <property type="match status" value="1"/>
</dbReference>
<feature type="transmembrane region" description="Helical" evidence="7">
    <location>
        <begin position="301"/>
        <end position="323"/>
    </location>
</feature>
<name>A0A3G9IWA5_9BACL</name>
<dbReference type="RefSeq" id="WP_232015938.1">
    <property type="nucleotide sequence ID" value="NZ_AP019308.1"/>
</dbReference>
<dbReference type="GO" id="GO:0005886">
    <property type="term" value="C:plasma membrane"/>
    <property type="evidence" value="ECO:0007669"/>
    <property type="project" value="UniProtKB-SubCell"/>
</dbReference>
<dbReference type="InterPro" id="IPR020846">
    <property type="entry name" value="MFS_dom"/>
</dbReference>
<dbReference type="AlphaFoldDB" id="A0A3G9IWA5"/>